<accession>A0AAE0F9J2</accession>
<dbReference type="Proteomes" id="UP001190700">
    <property type="component" value="Unassembled WGS sequence"/>
</dbReference>
<proteinExistence type="predicted"/>
<dbReference type="AlphaFoldDB" id="A0AAE0F9J2"/>
<evidence type="ECO:0000313" key="2">
    <source>
        <dbReference type="Proteomes" id="UP001190700"/>
    </source>
</evidence>
<organism evidence="1 2">
    <name type="scientific">Cymbomonas tetramitiformis</name>
    <dbReference type="NCBI Taxonomy" id="36881"/>
    <lineage>
        <taxon>Eukaryota</taxon>
        <taxon>Viridiplantae</taxon>
        <taxon>Chlorophyta</taxon>
        <taxon>Pyramimonadophyceae</taxon>
        <taxon>Pyramimonadales</taxon>
        <taxon>Pyramimonadaceae</taxon>
        <taxon>Cymbomonas</taxon>
    </lineage>
</organism>
<sequence length="102" mass="11311">MELFPAGKLVASNREHSFWTPVSVFPEPSAANLELLREQLANARGEHQLPYQHAAMPALAQQKWLPNGVASPNNWAHLLAAPDTLEWQASDKKEKCALVDLT</sequence>
<comment type="caution">
    <text evidence="1">The sequence shown here is derived from an EMBL/GenBank/DDBJ whole genome shotgun (WGS) entry which is preliminary data.</text>
</comment>
<evidence type="ECO:0000313" key="1">
    <source>
        <dbReference type="EMBL" id="KAK3255583.1"/>
    </source>
</evidence>
<gene>
    <name evidence="1" type="ORF">CYMTET_35241</name>
</gene>
<reference evidence="1 2" key="1">
    <citation type="journal article" date="2015" name="Genome Biol. Evol.">
        <title>Comparative Genomics of a Bacterivorous Green Alga Reveals Evolutionary Causalities and Consequences of Phago-Mixotrophic Mode of Nutrition.</title>
        <authorList>
            <person name="Burns J.A."/>
            <person name="Paasch A."/>
            <person name="Narechania A."/>
            <person name="Kim E."/>
        </authorList>
    </citation>
    <scope>NUCLEOTIDE SEQUENCE [LARGE SCALE GENOMIC DNA]</scope>
    <source>
        <strain evidence="1 2">PLY_AMNH</strain>
    </source>
</reference>
<name>A0AAE0F9J2_9CHLO</name>
<protein>
    <submittedName>
        <fullName evidence="1">Uncharacterized protein</fullName>
    </submittedName>
</protein>
<keyword evidence="2" id="KW-1185">Reference proteome</keyword>
<dbReference type="EMBL" id="LGRX02022465">
    <property type="protein sequence ID" value="KAK3255583.1"/>
    <property type="molecule type" value="Genomic_DNA"/>
</dbReference>